<dbReference type="GO" id="GO:0005886">
    <property type="term" value="C:plasma membrane"/>
    <property type="evidence" value="ECO:0007669"/>
    <property type="project" value="UniProtKB-SubCell"/>
</dbReference>
<keyword evidence="4 10" id="KW-0812">Transmembrane</keyword>
<keyword evidence="2" id="KW-1003">Cell membrane</keyword>
<comment type="caution">
    <text evidence="11">The sequence shown here is derived from an EMBL/GenBank/DDBJ whole genome shotgun (WGS) entry which is preliminary data.</text>
</comment>
<evidence type="ECO:0000313" key="12">
    <source>
        <dbReference type="Proteomes" id="UP001596432"/>
    </source>
</evidence>
<evidence type="ECO:0000256" key="2">
    <source>
        <dbReference type="ARBA" id="ARBA00022475"/>
    </source>
</evidence>
<evidence type="ECO:0000256" key="9">
    <source>
        <dbReference type="PIRSR" id="PIRSR025737-2"/>
    </source>
</evidence>
<feature type="active site" description="Acyl-thioester intermediate" evidence="8">
    <location>
        <position position="191"/>
    </location>
</feature>
<dbReference type="EMBL" id="JBHTAS010000001">
    <property type="protein sequence ID" value="MFC7139012.1"/>
    <property type="molecule type" value="Genomic_DNA"/>
</dbReference>
<feature type="transmembrane region" description="Helical" evidence="10">
    <location>
        <begin position="98"/>
        <end position="115"/>
    </location>
</feature>
<keyword evidence="7 10" id="KW-0472">Membrane</keyword>
<keyword evidence="3" id="KW-0645">Protease</keyword>
<evidence type="ECO:0000256" key="10">
    <source>
        <dbReference type="SAM" id="Phobius"/>
    </source>
</evidence>
<dbReference type="Pfam" id="PF09721">
    <property type="entry name" value="Exosortase_EpsH"/>
    <property type="match status" value="1"/>
</dbReference>
<proteinExistence type="predicted"/>
<keyword evidence="5 11" id="KW-0378">Hydrolase</keyword>
<feature type="transmembrane region" description="Helical" evidence="10">
    <location>
        <begin position="272"/>
        <end position="290"/>
    </location>
</feature>
<dbReference type="NCBIfam" id="TIGR04125">
    <property type="entry name" value="exosort_PGF_TRM"/>
    <property type="match status" value="1"/>
</dbReference>
<evidence type="ECO:0000256" key="7">
    <source>
        <dbReference type="ARBA" id="ARBA00023136"/>
    </source>
</evidence>
<dbReference type="InterPro" id="IPR019127">
    <property type="entry name" value="Exosortase"/>
</dbReference>
<reference evidence="11 12" key="1">
    <citation type="journal article" date="2019" name="Int. J. Syst. Evol. Microbiol.">
        <title>The Global Catalogue of Microorganisms (GCM) 10K type strain sequencing project: providing services to taxonomists for standard genome sequencing and annotation.</title>
        <authorList>
            <consortium name="The Broad Institute Genomics Platform"/>
            <consortium name="The Broad Institute Genome Sequencing Center for Infectious Disease"/>
            <person name="Wu L."/>
            <person name="Ma J."/>
        </authorList>
    </citation>
    <scope>NUCLEOTIDE SEQUENCE [LARGE SCALE GENOMIC DNA]</scope>
    <source>
        <strain evidence="11 12">XZYJT29</strain>
    </source>
</reference>
<organism evidence="11 12">
    <name type="scientific">Halosimplex aquaticum</name>
    <dbReference type="NCBI Taxonomy" id="3026162"/>
    <lineage>
        <taxon>Archaea</taxon>
        <taxon>Methanobacteriati</taxon>
        <taxon>Methanobacteriota</taxon>
        <taxon>Stenosarchaea group</taxon>
        <taxon>Halobacteria</taxon>
        <taxon>Halobacteriales</taxon>
        <taxon>Haloarculaceae</taxon>
        <taxon>Halosimplex</taxon>
    </lineage>
</organism>
<feature type="transmembrane region" description="Helical" evidence="10">
    <location>
        <begin position="44"/>
        <end position="65"/>
    </location>
</feature>
<dbReference type="InterPro" id="IPR026392">
    <property type="entry name" value="Exo/Archaeosortase_dom"/>
</dbReference>
<evidence type="ECO:0000256" key="6">
    <source>
        <dbReference type="ARBA" id="ARBA00022989"/>
    </source>
</evidence>
<accession>A0ABD5XVA4</accession>
<dbReference type="AlphaFoldDB" id="A0ABD5XVA4"/>
<feature type="transmembrane region" description="Helical" evidence="10">
    <location>
        <begin position="71"/>
        <end position="91"/>
    </location>
</feature>
<name>A0ABD5XVA4_9EURY</name>
<evidence type="ECO:0000256" key="3">
    <source>
        <dbReference type="ARBA" id="ARBA00022670"/>
    </source>
</evidence>
<feature type="transmembrane region" description="Helical" evidence="10">
    <location>
        <begin position="218"/>
        <end position="240"/>
    </location>
</feature>
<keyword evidence="6 10" id="KW-1133">Transmembrane helix</keyword>
<evidence type="ECO:0000313" key="11">
    <source>
        <dbReference type="EMBL" id="MFC7139012.1"/>
    </source>
</evidence>
<sequence>MIDGLLAGLEWATQFSDPLAWLVLAAFLVTAALDWHGERELARYVGVGGWALFGVFWFSLVYHFAFVQKSIIEGIGAVVAVPAAFYVGYLLWNGRDSLLVLSRAVLLMGVVFFPFESIPVLRQLLVETVTRQTEFLMALTGHHPEVANGAQLDLPGVDPDPYRNTFVFVNDLPYTGAEESHRITYTILIACTGIGSMSIFAGLIAAVDAPWRRKLRALAVSLPVIYVLNLFRNVFIGVTFGEQYLHVFPDLVLTVFGSEELPRVSYFVADRIIAQSLSVVALVGITYLVVRELPEVLAIIEDLLFVVTGSEYDLRAALEVPAVAADGGEESPSDD</sequence>
<protein>
    <submittedName>
        <fullName evidence="11">Archaeosortase A</fullName>
        <ecNumber evidence="11">3.4.22.-</ecNumber>
    </submittedName>
</protein>
<dbReference type="GeneID" id="78819259"/>
<dbReference type="RefSeq" id="WP_274324614.1">
    <property type="nucleotide sequence ID" value="NZ_CP118158.1"/>
</dbReference>
<evidence type="ECO:0000256" key="8">
    <source>
        <dbReference type="PIRSR" id="PIRSR025737-1"/>
    </source>
</evidence>
<feature type="site" description="Transition state stabilizer" evidence="9">
    <location>
        <position position="271"/>
    </location>
</feature>
<evidence type="ECO:0000256" key="4">
    <source>
        <dbReference type="ARBA" id="ARBA00022692"/>
    </source>
</evidence>
<evidence type="ECO:0000256" key="1">
    <source>
        <dbReference type="ARBA" id="ARBA00004651"/>
    </source>
</evidence>
<feature type="transmembrane region" description="Helical" evidence="10">
    <location>
        <begin position="19"/>
        <end position="37"/>
    </location>
</feature>
<evidence type="ECO:0000256" key="5">
    <source>
        <dbReference type="ARBA" id="ARBA00022801"/>
    </source>
</evidence>
<feature type="transmembrane region" description="Helical" evidence="10">
    <location>
        <begin position="183"/>
        <end position="206"/>
    </location>
</feature>
<dbReference type="EC" id="3.4.22.-" evidence="11"/>
<gene>
    <name evidence="11" type="primary">artA</name>
    <name evidence="11" type="ORF">ACFQMA_04060</name>
</gene>
<feature type="active site" description="Proton donor" evidence="8">
    <location>
        <position position="232"/>
    </location>
</feature>
<comment type="subcellular location">
    <subcellularLocation>
        <location evidence="1">Cell membrane</location>
        <topology evidence="1">Multi-pass membrane protein</topology>
    </subcellularLocation>
</comment>
<dbReference type="PIRSF" id="PIRSF025737">
    <property type="entry name" value="Cyco1"/>
    <property type="match status" value="1"/>
</dbReference>
<dbReference type="GO" id="GO:0008233">
    <property type="term" value="F:peptidase activity"/>
    <property type="evidence" value="ECO:0007669"/>
    <property type="project" value="UniProtKB-KW"/>
</dbReference>
<dbReference type="Proteomes" id="UP001596432">
    <property type="component" value="Unassembled WGS sequence"/>
</dbReference>
<dbReference type="GO" id="GO:0006508">
    <property type="term" value="P:proteolysis"/>
    <property type="evidence" value="ECO:0007669"/>
    <property type="project" value="UniProtKB-KW"/>
</dbReference>
<dbReference type="NCBIfam" id="TIGR04178">
    <property type="entry name" value="exo_archaeo"/>
    <property type="match status" value="1"/>
</dbReference>
<keyword evidence="12" id="KW-1185">Reference proteome</keyword>
<dbReference type="InterPro" id="IPR014522">
    <property type="entry name" value="ArtA"/>
</dbReference>